<evidence type="ECO:0000313" key="1">
    <source>
        <dbReference type="EMBL" id="GAF24883.1"/>
    </source>
</evidence>
<protein>
    <submittedName>
        <fullName evidence="1">Uncharacterized protein</fullName>
    </submittedName>
</protein>
<accession>A0A0S6UAQ3</accession>
<dbReference type="Proteomes" id="UP000063718">
    <property type="component" value="Unassembled WGS sequence"/>
</dbReference>
<gene>
    <name evidence="1" type="ORF">MTY_0211</name>
</gene>
<proteinExistence type="predicted"/>
<sequence>MPPFFTSSPFPIPPDAIPVQGMVSLLMSIVP</sequence>
<organism evidence="1">
    <name type="scientific">Moorella thermoacetica Y72</name>
    <dbReference type="NCBI Taxonomy" id="1325331"/>
    <lineage>
        <taxon>Bacteria</taxon>
        <taxon>Bacillati</taxon>
        <taxon>Bacillota</taxon>
        <taxon>Clostridia</taxon>
        <taxon>Neomoorellales</taxon>
        <taxon>Neomoorellaceae</taxon>
        <taxon>Neomoorella</taxon>
    </lineage>
</organism>
<name>A0A0S6UAQ3_NEOTH</name>
<dbReference type="AlphaFoldDB" id="A0A0S6UAQ3"/>
<reference evidence="1" key="1">
    <citation type="journal article" date="2014" name="Gene">
        <title>Genome-guided analysis of transformation efficiency and carbon dioxide assimilation by Moorella thermoacetica Y72.</title>
        <authorList>
            <person name="Tsukahara K."/>
            <person name="Kita A."/>
            <person name="Nakashimada Y."/>
            <person name="Hoshino T."/>
            <person name="Murakami K."/>
        </authorList>
    </citation>
    <scope>NUCLEOTIDE SEQUENCE [LARGE SCALE GENOMIC DNA]</scope>
    <source>
        <strain evidence="1">Y72</strain>
    </source>
</reference>
<dbReference type="EMBL" id="DF238840">
    <property type="protein sequence ID" value="GAF24883.1"/>
    <property type="molecule type" value="Genomic_DNA"/>
</dbReference>